<dbReference type="AlphaFoldDB" id="A0A6A5BRL8"/>
<dbReference type="OrthoDB" id="10364208at2759"/>
<comment type="caution">
    <text evidence="1">The sequence shown here is derived from an EMBL/GenBank/DDBJ whole genome shotgun (WGS) entry which is preliminary data.</text>
</comment>
<keyword evidence="2" id="KW-1185">Reference proteome</keyword>
<proteinExistence type="predicted"/>
<dbReference type="Proteomes" id="UP000444721">
    <property type="component" value="Unassembled WGS sequence"/>
</dbReference>
<name>A0A6A5BRL8_NAEFO</name>
<gene>
    <name evidence="1" type="ORF">FDP41_004119</name>
</gene>
<sequence length="1222" mass="143331">MNDSVKSMKKQGIYGLEMNREHFNNYPYFKSNGTECIETKKPPRSLLFTFKPQLEEEIISRGYLQEYSYPIHPPLRTWIFGSILSHNSISKSDFSGLMEGRKTFLHILLKYRPDFVVSEVIHGTVTTLISSTLTINKPKFNNIRYTIDDFKRMPVVKYDTSYLEWFLPMYCNVESISLRREERMLAWSTQRYLDGLLNYLALLINVNIGEISHLTLHEALELREYLQTSRSLEKEIENAKKIPIFSYQRSPLLQDILKDNATLSILLYDPHDTTSNEIQMKQNNSRNTLLQLLPYIVECVRHNISQMRKEKFYFKLYLRGLFVPHNPLLHRDYIKHKVKKFLRSMINNKKEDKDDTNIKENDELALLRENITLISRFMNLKWKRPLSYVQVMTPSTRYVFKKIADCFAIPITNQLNRQTDDTNTQNSQPILEKATNIFMPLPIDDSMIQALKLLLTETTFINEQPSQMKVPSSLVGKYLSRNADEYQLTHLFLLFLVEYLLKTSKSLKLDTTELCKLAHNFKLLSKETQNVPDIPSLELGLIDMFKQQRTKPIETRNNNKKIFQQQNVHTLRWRSKTTANMIDIKTLLWNTFLERKVDSFLIHPLSILVHPTEKTNLYIWKNMLEMSFDLQCYIQYRNKTTSCFPIKTSDEERKDWELIKQKDIENIYMKEPIEKFYPFDIHAPVNARKLGSMDSTQMSLSTTLLDMFMNGLDWCISSSRLALLDSLSYVPLKKHDRYHHKQFGLLLPLIEPTTVEMFTSEPTNNDIWDIYLMIQCFAKRIRRKLMQHRSQREILGKSELVYNIPQDTVPEISNLVSNILDLIHKNITIFQRQDISRNFVHEIHNYQFNEKNKYHALWDLVSKIFKFCRDFEMERVFSKISDKITSDSVQDLLNPMESLSKAPRSEFRKVLKDHELYSLSPFIDRDLERSKTTQILDIDSSEHAVLRSNNLHGNNQSFAYSFFKKAIKHSQQHNFEVIFGERLIDFSYTLAYGQVRNIIPHYSDSLHTLYITEAEAAYMNDQDKPLFYQAADCEWKRIQKSPPSDALTVQCDSVEDLEGLADEGVDARMIFGGFAGGECELLLCHPSSDLEAILGQDNVKEALQNQRIEYFGERKCGWMNLNDIIGAGIQTEPPFTSDKTRQSVWIGTPLEGRFEYYPGLSLEENKTRFVNKLKAKTLKYLTHPKTDMECDRHHLRDPIPLFSLEFLFFSSVPFNFKSFPSM</sequence>
<reference evidence="1 2" key="1">
    <citation type="journal article" date="2019" name="Sci. Rep.">
        <title>Nanopore sequencing improves the draft genome of the human pathogenic amoeba Naegleria fowleri.</title>
        <authorList>
            <person name="Liechti N."/>
            <person name="Schurch N."/>
            <person name="Bruggmann R."/>
            <person name="Wittwer M."/>
        </authorList>
    </citation>
    <scope>NUCLEOTIDE SEQUENCE [LARGE SCALE GENOMIC DNA]</scope>
    <source>
        <strain evidence="1 2">ATCC 30894</strain>
    </source>
</reference>
<dbReference type="VEuPathDB" id="AmoebaDB:NF0087820"/>
<evidence type="ECO:0000313" key="2">
    <source>
        <dbReference type="Proteomes" id="UP000444721"/>
    </source>
</evidence>
<evidence type="ECO:0000313" key="1">
    <source>
        <dbReference type="EMBL" id="KAF0976824.1"/>
    </source>
</evidence>
<dbReference type="VEuPathDB" id="AmoebaDB:FDP41_004119"/>
<dbReference type="VEuPathDB" id="AmoebaDB:NfTy_068930"/>
<accession>A0A6A5BRL8</accession>
<organism evidence="1 2">
    <name type="scientific">Naegleria fowleri</name>
    <name type="common">Brain eating amoeba</name>
    <dbReference type="NCBI Taxonomy" id="5763"/>
    <lineage>
        <taxon>Eukaryota</taxon>
        <taxon>Discoba</taxon>
        <taxon>Heterolobosea</taxon>
        <taxon>Tetramitia</taxon>
        <taxon>Eutetramitia</taxon>
        <taxon>Vahlkampfiidae</taxon>
        <taxon>Naegleria</taxon>
    </lineage>
</organism>
<dbReference type="GeneID" id="68111337"/>
<dbReference type="EMBL" id="VFQX01000036">
    <property type="protein sequence ID" value="KAF0976824.1"/>
    <property type="molecule type" value="Genomic_DNA"/>
</dbReference>
<dbReference type="RefSeq" id="XP_044561537.1">
    <property type="nucleotide sequence ID" value="XM_044707499.1"/>
</dbReference>
<protein>
    <submittedName>
        <fullName evidence="1">Uncharacterized protein</fullName>
    </submittedName>
</protein>